<comment type="similarity">
    <text evidence="2">Belongs to the RbfA family.</text>
</comment>
<dbReference type="GO" id="GO:0030490">
    <property type="term" value="P:maturation of SSU-rRNA"/>
    <property type="evidence" value="ECO:0007669"/>
    <property type="project" value="UniProtKB-UniRule"/>
</dbReference>
<comment type="caution">
    <text evidence="3">The sequence shown here is derived from an EMBL/GenBank/DDBJ whole genome shotgun (WGS) entry which is preliminary data.</text>
</comment>
<gene>
    <name evidence="2 3" type="primary">rbfA</name>
    <name evidence="3" type="ORF">F3059_11260</name>
</gene>
<reference evidence="3 4" key="1">
    <citation type="submission" date="2019-09" db="EMBL/GenBank/DDBJ databases">
        <title>Genomes of Cryomorphaceae.</title>
        <authorList>
            <person name="Bowman J.P."/>
        </authorList>
    </citation>
    <scope>NUCLEOTIDE SEQUENCE [LARGE SCALE GENOMIC DNA]</scope>
    <source>
        <strain evidence="3 4">KCTC 52047</strain>
    </source>
</reference>
<dbReference type="AlphaFoldDB" id="A0A6N6M5W2"/>
<dbReference type="HAMAP" id="MF_00003">
    <property type="entry name" value="RbfA"/>
    <property type="match status" value="1"/>
</dbReference>
<dbReference type="EMBL" id="WACR01000009">
    <property type="protein sequence ID" value="KAB1063213.1"/>
    <property type="molecule type" value="Genomic_DNA"/>
</dbReference>
<dbReference type="InterPro" id="IPR000238">
    <property type="entry name" value="RbfA"/>
</dbReference>
<dbReference type="GO" id="GO:0043024">
    <property type="term" value="F:ribosomal small subunit binding"/>
    <property type="evidence" value="ECO:0007669"/>
    <property type="project" value="TreeGrafter"/>
</dbReference>
<dbReference type="NCBIfam" id="TIGR00082">
    <property type="entry name" value="rbfA"/>
    <property type="match status" value="1"/>
</dbReference>
<comment type="subunit">
    <text evidence="2">Monomer. Binds 30S ribosomal subunits, but not 50S ribosomal subunits or 70S ribosomes.</text>
</comment>
<protein>
    <recommendedName>
        <fullName evidence="2">Ribosome-binding factor A</fullName>
    </recommendedName>
</protein>
<dbReference type="GO" id="GO:0005829">
    <property type="term" value="C:cytosol"/>
    <property type="evidence" value="ECO:0007669"/>
    <property type="project" value="TreeGrafter"/>
</dbReference>
<organism evidence="3 4">
    <name type="scientific">Salibacter halophilus</name>
    <dbReference type="NCBI Taxonomy" id="1803916"/>
    <lineage>
        <taxon>Bacteria</taxon>
        <taxon>Pseudomonadati</taxon>
        <taxon>Bacteroidota</taxon>
        <taxon>Flavobacteriia</taxon>
        <taxon>Flavobacteriales</taxon>
        <taxon>Salibacteraceae</taxon>
        <taxon>Salibacter</taxon>
    </lineage>
</organism>
<dbReference type="Proteomes" id="UP000435357">
    <property type="component" value="Unassembled WGS sequence"/>
</dbReference>
<comment type="subcellular location">
    <subcellularLocation>
        <location evidence="2">Cytoplasm</location>
    </subcellularLocation>
</comment>
<proteinExistence type="inferred from homology"/>
<name>A0A6N6M5W2_9FLAO</name>
<dbReference type="Gene3D" id="3.30.300.20">
    <property type="match status" value="1"/>
</dbReference>
<dbReference type="InterPro" id="IPR023799">
    <property type="entry name" value="RbfA_dom_sf"/>
</dbReference>
<dbReference type="Pfam" id="PF02033">
    <property type="entry name" value="RBFA"/>
    <property type="match status" value="1"/>
</dbReference>
<dbReference type="PANTHER" id="PTHR33515">
    <property type="entry name" value="RIBOSOME-BINDING FACTOR A, CHLOROPLASTIC-RELATED"/>
    <property type="match status" value="1"/>
</dbReference>
<keyword evidence="1 2" id="KW-0690">Ribosome biogenesis</keyword>
<evidence type="ECO:0000256" key="2">
    <source>
        <dbReference type="HAMAP-Rule" id="MF_00003"/>
    </source>
</evidence>
<comment type="function">
    <text evidence="2">One of several proteins that assist in the late maturation steps of the functional core of the 30S ribosomal subunit. Associates with free 30S ribosomal subunits (but not with 30S subunits that are part of 70S ribosomes or polysomes). Required for efficient processing of 16S rRNA. May interact with the 5'-terminal helix region of 16S rRNA.</text>
</comment>
<dbReference type="InterPro" id="IPR015946">
    <property type="entry name" value="KH_dom-like_a/b"/>
</dbReference>
<accession>A0A6N6M5W2</accession>
<keyword evidence="4" id="KW-1185">Reference proteome</keyword>
<evidence type="ECO:0000313" key="4">
    <source>
        <dbReference type="Proteomes" id="UP000435357"/>
    </source>
</evidence>
<evidence type="ECO:0000313" key="3">
    <source>
        <dbReference type="EMBL" id="KAB1063213.1"/>
    </source>
</evidence>
<evidence type="ECO:0000256" key="1">
    <source>
        <dbReference type="ARBA" id="ARBA00022517"/>
    </source>
</evidence>
<dbReference type="SUPFAM" id="SSF89919">
    <property type="entry name" value="Ribosome-binding factor A, RbfA"/>
    <property type="match status" value="1"/>
</dbReference>
<sequence>MASIRQEKVASLIKRDVGEIMQQNGTQYLPGKMITVTIVRMSPDLSFAKIYVSIFPTDDPKQDLEKLKSNGSEIRGLLGKRVKNQLRIVPELGFYLDDSLDYAERIDDLLND</sequence>
<dbReference type="OrthoDB" id="9811910at2"/>
<dbReference type="RefSeq" id="WP_151169288.1">
    <property type="nucleotide sequence ID" value="NZ_WACR01000009.1"/>
</dbReference>
<keyword evidence="2" id="KW-0963">Cytoplasm</keyword>
<dbReference type="PANTHER" id="PTHR33515:SF1">
    <property type="entry name" value="RIBOSOME-BINDING FACTOR A, CHLOROPLASTIC-RELATED"/>
    <property type="match status" value="1"/>
</dbReference>